<keyword evidence="1" id="KW-0479">Metal-binding</keyword>
<keyword evidence="2" id="KW-0378">Hydrolase</keyword>
<sequence>MSSFQDDRFNCLVDSRTDQYKTHNMMCMPFRDTDDKVKAISQIINKYHGKESFMEAEEETLSRYLLFYDIVLRNAKLYERSELENKRNQVLVDLASLVFEEQSTIEQTVHSIMIHMLSFLQTERCQVLLLDENTKTFSRAFDLNWNDSKTGNLDSRGAFESCFVGITGNLATTGKVFAIFYGLGIQYAQLPERTRKAIAKTKVTLEVQSYHATTPLAGTQELLREYHIPSTEIYKLHDLKFDDFSLNDEEMLKACLRMFMDMGLIQRFGIEYDGNQILSHLTSEEYMNVVHVLKNAILSTDLTVYYKKQFTFTQMARQGNFNRKGEDNRELLRTMLMMACDIAAITKPWEIQKKAIINREKKEKLPLMQVEFIDSVCLPVYKALAMISNKLGPLLEGVKGNRTRWLKLAEEKELCFSSEDCLP</sequence>
<dbReference type="SUPFAM" id="SSF55781">
    <property type="entry name" value="GAF domain-like"/>
    <property type="match status" value="2"/>
</dbReference>
<reference evidence="4 5" key="1">
    <citation type="submission" date="2021-06" db="EMBL/GenBank/DDBJ databases">
        <title>Caerostris darwini draft genome.</title>
        <authorList>
            <person name="Kono N."/>
            <person name="Arakawa K."/>
        </authorList>
    </citation>
    <scope>NUCLEOTIDE SEQUENCE [LARGE SCALE GENOMIC DNA]</scope>
</reference>
<evidence type="ECO:0000313" key="4">
    <source>
        <dbReference type="EMBL" id="GIY27295.1"/>
    </source>
</evidence>
<evidence type="ECO:0000259" key="3">
    <source>
        <dbReference type="PROSITE" id="PS51845"/>
    </source>
</evidence>
<dbReference type="AlphaFoldDB" id="A0AAV4S0T5"/>
<dbReference type="PROSITE" id="PS51845">
    <property type="entry name" value="PDEASE_I_2"/>
    <property type="match status" value="1"/>
</dbReference>
<dbReference type="Proteomes" id="UP001054837">
    <property type="component" value="Unassembled WGS sequence"/>
</dbReference>
<dbReference type="InterPro" id="IPR002073">
    <property type="entry name" value="PDEase_catalytic_dom"/>
</dbReference>
<evidence type="ECO:0000313" key="5">
    <source>
        <dbReference type="Proteomes" id="UP001054837"/>
    </source>
</evidence>
<dbReference type="InterPro" id="IPR029016">
    <property type="entry name" value="GAF-like_dom_sf"/>
</dbReference>
<dbReference type="SUPFAM" id="SSF109604">
    <property type="entry name" value="HD-domain/PDEase-like"/>
    <property type="match status" value="1"/>
</dbReference>
<dbReference type="PANTHER" id="PTHR11347">
    <property type="entry name" value="CYCLIC NUCLEOTIDE PHOSPHODIESTERASE"/>
    <property type="match status" value="1"/>
</dbReference>
<comment type="caution">
    <text evidence="4">The sequence shown here is derived from an EMBL/GenBank/DDBJ whole genome shotgun (WGS) entry which is preliminary data.</text>
</comment>
<dbReference type="GO" id="GO:0004114">
    <property type="term" value="F:3',5'-cyclic-nucleotide phosphodiesterase activity"/>
    <property type="evidence" value="ECO:0007669"/>
    <property type="project" value="InterPro"/>
</dbReference>
<dbReference type="InterPro" id="IPR036971">
    <property type="entry name" value="PDEase_catalytic_dom_sf"/>
</dbReference>
<dbReference type="GO" id="GO:0046872">
    <property type="term" value="F:metal ion binding"/>
    <property type="evidence" value="ECO:0007669"/>
    <property type="project" value="UniProtKB-KW"/>
</dbReference>
<dbReference type="Pfam" id="PF00233">
    <property type="entry name" value="PDEase_I"/>
    <property type="match status" value="1"/>
</dbReference>
<dbReference type="Gene3D" id="1.10.1300.10">
    <property type="entry name" value="3'5'-cyclic nucleotide phosphodiesterase, catalytic domain"/>
    <property type="match status" value="1"/>
</dbReference>
<organism evidence="4 5">
    <name type="scientific">Caerostris darwini</name>
    <dbReference type="NCBI Taxonomy" id="1538125"/>
    <lineage>
        <taxon>Eukaryota</taxon>
        <taxon>Metazoa</taxon>
        <taxon>Ecdysozoa</taxon>
        <taxon>Arthropoda</taxon>
        <taxon>Chelicerata</taxon>
        <taxon>Arachnida</taxon>
        <taxon>Araneae</taxon>
        <taxon>Araneomorphae</taxon>
        <taxon>Entelegynae</taxon>
        <taxon>Araneoidea</taxon>
        <taxon>Araneidae</taxon>
        <taxon>Caerostris</taxon>
    </lineage>
</organism>
<keyword evidence="5" id="KW-1185">Reference proteome</keyword>
<protein>
    <submittedName>
        <fullName evidence="4">Dual 3',5'-cyclic-AMP and -GMP phosphodiesterase 11</fullName>
    </submittedName>
</protein>
<name>A0AAV4S0T5_9ARAC</name>
<proteinExistence type="predicted"/>
<dbReference type="EMBL" id="BPLQ01007041">
    <property type="protein sequence ID" value="GIY27295.1"/>
    <property type="molecule type" value="Genomic_DNA"/>
</dbReference>
<dbReference type="Gene3D" id="3.30.450.40">
    <property type="match status" value="2"/>
</dbReference>
<gene>
    <name evidence="4" type="primary">Pde11</name>
    <name evidence="4" type="ORF">CDAR_388191</name>
</gene>
<accession>A0AAV4S0T5</accession>
<evidence type="ECO:0000256" key="2">
    <source>
        <dbReference type="ARBA" id="ARBA00022801"/>
    </source>
</evidence>
<dbReference type="GO" id="GO:0007165">
    <property type="term" value="P:signal transduction"/>
    <property type="evidence" value="ECO:0007669"/>
    <property type="project" value="InterPro"/>
</dbReference>
<evidence type="ECO:0000256" key="1">
    <source>
        <dbReference type="ARBA" id="ARBA00022723"/>
    </source>
</evidence>
<feature type="domain" description="PDEase" evidence="3">
    <location>
        <begin position="273"/>
        <end position="354"/>
    </location>
</feature>